<evidence type="ECO:0000256" key="7">
    <source>
        <dbReference type="SAM" id="MobiDB-lite"/>
    </source>
</evidence>
<dbReference type="GO" id="GO:0005634">
    <property type="term" value="C:nucleus"/>
    <property type="evidence" value="ECO:0007669"/>
    <property type="project" value="UniProtKB-SubCell"/>
</dbReference>
<keyword evidence="2" id="KW-0479">Metal-binding</keyword>
<dbReference type="GO" id="GO:0008270">
    <property type="term" value="F:zinc ion binding"/>
    <property type="evidence" value="ECO:0007669"/>
    <property type="project" value="InterPro"/>
</dbReference>
<evidence type="ECO:0000256" key="6">
    <source>
        <dbReference type="ARBA" id="ARBA00023242"/>
    </source>
</evidence>
<evidence type="ECO:0000256" key="5">
    <source>
        <dbReference type="ARBA" id="ARBA00023163"/>
    </source>
</evidence>
<feature type="domain" description="Zn(2)-C6 fungal-type" evidence="8">
    <location>
        <begin position="12"/>
        <end position="41"/>
    </location>
</feature>
<sequence length="638" mass="72260">MNNQRRYNVERSCLRCHEHKIKCDKGTPCSKCMRQKVVCQYPGPSRVKRQPPKKSTTDVAARVEQLEQLIMAMVDERPTSVNGQNQDPNTISPMPNGRSDYRPPSNHPATGDRHAYLGFLDKDGRYINEPFLSRVLEKEQELKSAIGSPIDAISSRRPPALRADGLFKNPLSAQIDTQELFPSRWEGVFLWQTFLSRVEPLVKVIHVPTAQSHIFAAINRPESVRADLRALVFAICFAATTTLLSDDTQNEVRHANLRRYQQGMELSLYQSEFLDAPTLISLQAMVIYQACFRFSNSGRSGWTLHGVTIRAAQSIGLQRDGKNFKLSQLECELRRRTWGHIQSADSRVAEDHGLSVPENDYGDTELPLNIDDQSLSETGIVPAVSQNRWTELTFSLIVIEINRGRPALNRRLVGAADPERLLAEFKGSIEDKYLRHCDPDIPVQRFGFLLGRLLLIKTEVCIRQKQLQSQGPSAGPLDHNVIQEALAQACDGVEIGLEMHSNELLRGFRWLMMTFTQYHLLTYILWALCVYPTGPHVDRAWCAIDMQFRLTEDPSWPDPGPKWPMIVQLRNKARSIRQAHDCVERSQQLVHDNCPLRADGTGTGDSQLEGGIDINSWDPNFVDFSDWNFLAQSLSLVI</sequence>
<dbReference type="SMART" id="SM00066">
    <property type="entry name" value="GAL4"/>
    <property type="match status" value="1"/>
</dbReference>
<dbReference type="GO" id="GO:0003677">
    <property type="term" value="F:DNA binding"/>
    <property type="evidence" value="ECO:0007669"/>
    <property type="project" value="UniProtKB-KW"/>
</dbReference>
<name>A0A0G4P997_PENC3</name>
<dbReference type="CDD" id="cd12148">
    <property type="entry name" value="fungal_TF_MHR"/>
    <property type="match status" value="1"/>
</dbReference>
<keyword evidence="5" id="KW-0804">Transcription</keyword>
<dbReference type="GO" id="GO:0006351">
    <property type="term" value="P:DNA-templated transcription"/>
    <property type="evidence" value="ECO:0007669"/>
    <property type="project" value="InterPro"/>
</dbReference>
<gene>
    <name evidence="9" type="ORF">PCAMFM013_S008g000304</name>
</gene>
<dbReference type="InterPro" id="IPR050613">
    <property type="entry name" value="Sec_Metabolite_Reg"/>
</dbReference>
<dbReference type="PANTHER" id="PTHR31001">
    <property type="entry name" value="UNCHARACTERIZED TRANSCRIPTIONAL REGULATORY PROTEIN"/>
    <property type="match status" value="1"/>
</dbReference>
<dbReference type="Gene3D" id="4.10.240.10">
    <property type="entry name" value="Zn(2)-C6 fungal-type DNA-binding domain"/>
    <property type="match status" value="1"/>
</dbReference>
<keyword evidence="4" id="KW-0238">DNA-binding</keyword>
<dbReference type="CDD" id="cd00067">
    <property type="entry name" value="GAL4"/>
    <property type="match status" value="1"/>
</dbReference>
<evidence type="ECO:0000313" key="9">
    <source>
        <dbReference type="EMBL" id="CRL22875.1"/>
    </source>
</evidence>
<reference evidence="9 10" key="1">
    <citation type="journal article" date="2014" name="Nat. Commun.">
        <title>Multiple recent horizontal transfers of a large genomic region in cheese making fungi.</title>
        <authorList>
            <person name="Cheeseman K."/>
            <person name="Ropars J."/>
            <person name="Renault P."/>
            <person name="Dupont J."/>
            <person name="Gouzy J."/>
            <person name="Branca A."/>
            <person name="Abraham A.L."/>
            <person name="Ceppi M."/>
            <person name="Conseiller E."/>
            <person name="Debuchy R."/>
            <person name="Malagnac F."/>
            <person name="Goarin A."/>
            <person name="Silar P."/>
            <person name="Lacoste S."/>
            <person name="Sallet E."/>
            <person name="Bensimon A."/>
            <person name="Giraud T."/>
            <person name="Brygoo Y."/>
        </authorList>
    </citation>
    <scope>NUCLEOTIDE SEQUENCE [LARGE SCALE GENOMIC DNA]</scope>
    <source>
        <strain evidence="10">FM 013</strain>
    </source>
</reference>
<feature type="region of interest" description="Disordered" evidence="7">
    <location>
        <begin position="76"/>
        <end position="114"/>
    </location>
</feature>
<evidence type="ECO:0000313" key="10">
    <source>
        <dbReference type="Proteomes" id="UP000053732"/>
    </source>
</evidence>
<organism evidence="9 10">
    <name type="scientific">Penicillium camemberti (strain FM 013)</name>
    <dbReference type="NCBI Taxonomy" id="1429867"/>
    <lineage>
        <taxon>Eukaryota</taxon>
        <taxon>Fungi</taxon>
        <taxon>Dikarya</taxon>
        <taxon>Ascomycota</taxon>
        <taxon>Pezizomycotina</taxon>
        <taxon>Eurotiomycetes</taxon>
        <taxon>Eurotiomycetidae</taxon>
        <taxon>Eurotiales</taxon>
        <taxon>Aspergillaceae</taxon>
        <taxon>Penicillium</taxon>
    </lineage>
</organism>
<dbReference type="AlphaFoldDB" id="A0A0G4P997"/>
<dbReference type="PROSITE" id="PS00463">
    <property type="entry name" value="ZN2_CY6_FUNGAL_1"/>
    <property type="match status" value="1"/>
</dbReference>
<proteinExistence type="predicted"/>
<keyword evidence="10" id="KW-1185">Reference proteome</keyword>
<dbReference type="Pfam" id="PF04082">
    <property type="entry name" value="Fungal_trans"/>
    <property type="match status" value="1"/>
</dbReference>
<evidence type="ECO:0000256" key="3">
    <source>
        <dbReference type="ARBA" id="ARBA00023015"/>
    </source>
</evidence>
<dbReference type="InterPro" id="IPR007219">
    <property type="entry name" value="XnlR_reg_dom"/>
</dbReference>
<protein>
    <submittedName>
        <fullName evidence="9">Fungal transcriptional regulatory protein, N-terminal</fullName>
    </submittedName>
</protein>
<dbReference type="SMART" id="SM00906">
    <property type="entry name" value="Fungal_trans"/>
    <property type="match status" value="1"/>
</dbReference>
<dbReference type="Pfam" id="PF00172">
    <property type="entry name" value="Zn_clus"/>
    <property type="match status" value="1"/>
</dbReference>
<dbReference type="InterPro" id="IPR036864">
    <property type="entry name" value="Zn2-C6_fun-type_DNA-bd_sf"/>
</dbReference>
<evidence type="ECO:0000259" key="8">
    <source>
        <dbReference type="PROSITE" id="PS50048"/>
    </source>
</evidence>
<evidence type="ECO:0000256" key="1">
    <source>
        <dbReference type="ARBA" id="ARBA00004123"/>
    </source>
</evidence>
<dbReference type="PANTHER" id="PTHR31001:SF57">
    <property type="entry name" value="ZN(II)2CYS6 TRANSCRIPTION FACTOR (EUROFUNG)"/>
    <property type="match status" value="1"/>
</dbReference>
<comment type="subcellular location">
    <subcellularLocation>
        <location evidence="1">Nucleus</location>
    </subcellularLocation>
</comment>
<dbReference type="PROSITE" id="PS50048">
    <property type="entry name" value="ZN2_CY6_FUNGAL_2"/>
    <property type="match status" value="1"/>
</dbReference>
<evidence type="ECO:0000256" key="4">
    <source>
        <dbReference type="ARBA" id="ARBA00023125"/>
    </source>
</evidence>
<dbReference type="Proteomes" id="UP000053732">
    <property type="component" value="Unassembled WGS sequence"/>
</dbReference>
<accession>A0A0G4P997</accession>
<dbReference type="EMBL" id="HG793141">
    <property type="protein sequence ID" value="CRL22875.1"/>
    <property type="molecule type" value="Genomic_DNA"/>
</dbReference>
<keyword evidence="3" id="KW-0805">Transcription regulation</keyword>
<feature type="compositionally biased region" description="Polar residues" evidence="7">
    <location>
        <begin position="79"/>
        <end position="93"/>
    </location>
</feature>
<dbReference type="InterPro" id="IPR001138">
    <property type="entry name" value="Zn2Cys6_DnaBD"/>
</dbReference>
<keyword evidence="6" id="KW-0539">Nucleus</keyword>
<dbReference type="GO" id="GO:0000981">
    <property type="term" value="F:DNA-binding transcription factor activity, RNA polymerase II-specific"/>
    <property type="evidence" value="ECO:0007669"/>
    <property type="project" value="InterPro"/>
</dbReference>
<evidence type="ECO:0000256" key="2">
    <source>
        <dbReference type="ARBA" id="ARBA00022723"/>
    </source>
</evidence>
<dbReference type="SUPFAM" id="SSF57701">
    <property type="entry name" value="Zn2/Cys6 DNA-binding domain"/>
    <property type="match status" value="1"/>
</dbReference>
<dbReference type="STRING" id="1429867.A0A0G4P997"/>